<accession>A0AAD4QXV7</accession>
<dbReference type="InterPro" id="IPR001810">
    <property type="entry name" value="F-box_dom"/>
</dbReference>
<dbReference type="Proteomes" id="UP001201812">
    <property type="component" value="Unassembled WGS sequence"/>
</dbReference>
<evidence type="ECO:0000256" key="1">
    <source>
        <dbReference type="SAM" id="MobiDB-lite"/>
    </source>
</evidence>
<feature type="domain" description="F-box" evidence="2">
    <location>
        <begin position="1"/>
        <end position="46"/>
    </location>
</feature>
<evidence type="ECO:0000259" key="2">
    <source>
        <dbReference type="PROSITE" id="PS50181"/>
    </source>
</evidence>
<dbReference type="AlphaFoldDB" id="A0AAD4QXV7"/>
<evidence type="ECO:0000313" key="4">
    <source>
        <dbReference type="Proteomes" id="UP001201812"/>
    </source>
</evidence>
<sequence>MSSLPNEIFFDISNFLPNDDITDLMLMSRTFNALVTPRLQKINQEMTTMNQSIESFMPTPAPHHTDNDWIAQLNLKKFEPIGSEAGAAREPARARSNPTARKTGTRTVHHLDNSSPATIHHLRQFITCDNSSPATIHHLDNSSPATIHHP</sequence>
<protein>
    <recommendedName>
        <fullName evidence="2">F-box domain-containing protein</fullName>
    </recommendedName>
</protein>
<dbReference type="EMBL" id="JAKKPZ010000286">
    <property type="protein sequence ID" value="KAI1697112.1"/>
    <property type="molecule type" value="Genomic_DNA"/>
</dbReference>
<proteinExistence type="predicted"/>
<feature type="region of interest" description="Disordered" evidence="1">
    <location>
        <begin position="84"/>
        <end position="116"/>
    </location>
</feature>
<evidence type="ECO:0000313" key="3">
    <source>
        <dbReference type="EMBL" id="KAI1697112.1"/>
    </source>
</evidence>
<keyword evidence="4" id="KW-1185">Reference proteome</keyword>
<organism evidence="3 4">
    <name type="scientific">Ditylenchus destructor</name>
    <dbReference type="NCBI Taxonomy" id="166010"/>
    <lineage>
        <taxon>Eukaryota</taxon>
        <taxon>Metazoa</taxon>
        <taxon>Ecdysozoa</taxon>
        <taxon>Nematoda</taxon>
        <taxon>Chromadorea</taxon>
        <taxon>Rhabditida</taxon>
        <taxon>Tylenchina</taxon>
        <taxon>Tylenchomorpha</taxon>
        <taxon>Sphaerularioidea</taxon>
        <taxon>Anguinidae</taxon>
        <taxon>Anguininae</taxon>
        <taxon>Ditylenchus</taxon>
    </lineage>
</organism>
<name>A0AAD4QXV7_9BILA</name>
<reference evidence="3" key="1">
    <citation type="submission" date="2022-01" db="EMBL/GenBank/DDBJ databases">
        <title>Genome Sequence Resource for Two Populations of Ditylenchus destructor, the Migratory Endoparasitic Phytonematode.</title>
        <authorList>
            <person name="Zhang H."/>
            <person name="Lin R."/>
            <person name="Xie B."/>
        </authorList>
    </citation>
    <scope>NUCLEOTIDE SEQUENCE</scope>
    <source>
        <strain evidence="3">BazhouSP</strain>
    </source>
</reference>
<dbReference type="PROSITE" id="PS50181">
    <property type="entry name" value="FBOX"/>
    <property type="match status" value="1"/>
</dbReference>
<comment type="caution">
    <text evidence="3">The sequence shown here is derived from an EMBL/GenBank/DDBJ whole genome shotgun (WGS) entry which is preliminary data.</text>
</comment>
<gene>
    <name evidence="3" type="ORF">DdX_18675</name>
</gene>